<dbReference type="Proteomes" id="UP001365542">
    <property type="component" value="Unassembled WGS sequence"/>
</dbReference>
<feature type="compositionally biased region" description="Pro residues" evidence="8">
    <location>
        <begin position="65"/>
        <end position="78"/>
    </location>
</feature>
<comment type="caution">
    <text evidence="10">The sequence shown here is derived from an EMBL/GenBank/DDBJ whole genome shotgun (WGS) entry which is preliminary data.</text>
</comment>
<gene>
    <name evidence="10" type="ORF">TWF694_009759</name>
</gene>
<evidence type="ECO:0000256" key="4">
    <source>
        <dbReference type="ARBA" id="ARBA00022553"/>
    </source>
</evidence>
<feature type="region of interest" description="Disordered" evidence="8">
    <location>
        <begin position="230"/>
        <end position="253"/>
    </location>
</feature>
<sequence>MAEPALPLSDKKSHKKKHKIKDTVEPSTSPTTTTTTTTTTTATAAPDKERNKKKRKISDLTTSSPMPPTAPTIQPPTSQPSTSSSSKPSRRLKSTPTDTPYTLTTASRYLSISPAYSATPLIGIQRDHLDPLVFKYDSTLDGIVLLHQNLRFRSPAAKILGESPFAFVWCLVEFMLWRPAVGMVLEGYVNNVSPSHVGMLCENVFSVAVGGRGIPEGWKFVAADPEEFQDDEVVEEEKEEEEEAGGGKRKKKDGTELIEGLTRAMGRWIDVDGEEVEGMRKFVVTGVKVEGGMLSLEGSFKDEDIPEIVDGDAGVASVEAVGKEVTQLHGKDSDGQEEEDEEESRRRRKERKEKKKRKREGKAD</sequence>
<keyword evidence="4" id="KW-0597">Phosphoprotein</keyword>
<feature type="compositionally biased region" description="Low complexity" evidence="8">
    <location>
        <begin position="26"/>
        <end position="45"/>
    </location>
</feature>
<evidence type="ECO:0000256" key="2">
    <source>
        <dbReference type="ARBA" id="ARBA00005930"/>
    </source>
</evidence>
<dbReference type="PANTHER" id="PTHR12709:SF5">
    <property type="entry name" value="DNA-DIRECTED RNA POLYMERASE I SUBUNIT RPA43"/>
    <property type="match status" value="1"/>
</dbReference>
<organism evidence="10 11">
    <name type="scientific">Orbilia ellipsospora</name>
    <dbReference type="NCBI Taxonomy" id="2528407"/>
    <lineage>
        <taxon>Eukaryota</taxon>
        <taxon>Fungi</taxon>
        <taxon>Dikarya</taxon>
        <taxon>Ascomycota</taxon>
        <taxon>Pezizomycotina</taxon>
        <taxon>Orbiliomycetes</taxon>
        <taxon>Orbiliales</taxon>
        <taxon>Orbiliaceae</taxon>
        <taxon>Orbilia</taxon>
    </lineage>
</organism>
<comment type="subcellular location">
    <subcellularLocation>
        <location evidence="1">Nucleus</location>
        <location evidence="1">Nucleolus</location>
    </subcellularLocation>
</comment>
<feature type="domain" description="RPA43 OB" evidence="9">
    <location>
        <begin position="179"/>
        <end position="300"/>
    </location>
</feature>
<keyword evidence="5 7" id="KW-0804">Transcription</keyword>
<dbReference type="AlphaFoldDB" id="A0AAV9XBS2"/>
<keyword evidence="11" id="KW-1185">Reference proteome</keyword>
<dbReference type="GO" id="GO:0005736">
    <property type="term" value="C:RNA polymerase I complex"/>
    <property type="evidence" value="ECO:0007669"/>
    <property type="project" value="TreeGrafter"/>
</dbReference>
<dbReference type="InterPro" id="IPR036898">
    <property type="entry name" value="RNA_pol_Rpb7-like_N_sf"/>
</dbReference>
<feature type="compositionally biased region" description="Basic residues" evidence="8">
    <location>
        <begin position="346"/>
        <end position="364"/>
    </location>
</feature>
<evidence type="ECO:0000256" key="8">
    <source>
        <dbReference type="SAM" id="MobiDB-lite"/>
    </source>
</evidence>
<keyword evidence="3 7" id="KW-0240">DNA-directed RNA polymerase</keyword>
<evidence type="ECO:0000259" key="9">
    <source>
        <dbReference type="Pfam" id="PF17875"/>
    </source>
</evidence>
<dbReference type="Gene3D" id="2.40.50.1060">
    <property type="match status" value="1"/>
</dbReference>
<dbReference type="FunFam" id="3.30.1490.120:FF:000004">
    <property type="entry name" value="RNA polymerase I subunit Rpa43"/>
    <property type="match status" value="1"/>
</dbReference>
<evidence type="ECO:0000256" key="1">
    <source>
        <dbReference type="ARBA" id="ARBA00004604"/>
    </source>
</evidence>
<keyword evidence="6 7" id="KW-0539">Nucleus</keyword>
<dbReference type="InterPro" id="IPR045113">
    <property type="entry name" value="Rpb7-like"/>
</dbReference>
<feature type="region of interest" description="Disordered" evidence="8">
    <location>
        <begin position="324"/>
        <end position="364"/>
    </location>
</feature>
<comment type="function">
    <text evidence="7">DNA-dependent RNA polymerase which catalyzes the transcription of DNA into RNA using the four ribonucleoside triphosphates as substrates.</text>
</comment>
<proteinExistence type="inferred from homology"/>
<feature type="compositionally biased region" description="Acidic residues" evidence="8">
    <location>
        <begin position="230"/>
        <end position="244"/>
    </location>
</feature>
<accession>A0AAV9XBS2</accession>
<protein>
    <recommendedName>
        <fullName evidence="7">DNA-directed RNA polymerase subunit</fullName>
    </recommendedName>
</protein>
<feature type="region of interest" description="Disordered" evidence="8">
    <location>
        <begin position="1"/>
        <end position="100"/>
    </location>
</feature>
<comment type="similarity">
    <text evidence="2">Belongs to the eukaryotic RPA43 RNA polymerase subunit family.</text>
</comment>
<evidence type="ECO:0000256" key="5">
    <source>
        <dbReference type="ARBA" id="ARBA00023163"/>
    </source>
</evidence>
<evidence type="ECO:0000313" key="11">
    <source>
        <dbReference type="Proteomes" id="UP001365542"/>
    </source>
</evidence>
<dbReference type="EMBL" id="JAVHJO010000006">
    <property type="protein sequence ID" value="KAK6539545.1"/>
    <property type="molecule type" value="Genomic_DNA"/>
</dbReference>
<dbReference type="GO" id="GO:0006362">
    <property type="term" value="P:transcription elongation by RNA polymerase I"/>
    <property type="evidence" value="ECO:0007669"/>
    <property type="project" value="UniProtKB-ARBA"/>
</dbReference>
<evidence type="ECO:0000256" key="3">
    <source>
        <dbReference type="ARBA" id="ARBA00022478"/>
    </source>
</evidence>
<reference evidence="10 11" key="1">
    <citation type="submission" date="2019-10" db="EMBL/GenBank/DDBJ databases">
        <authorList>
            <person name="Palmer J.M."/>
        </authorList>
    </citation>
    <scope>NUCLEOTIDE SEQUENCE [LARGE SCALE GENOMIC DNA]</scope>
    <source>
        <strain evidence="10 11">TWF694</strain>
    </source>
</reference>
<name>A0AAV9XBS2_9PEZI</name>
<dbReference type="Pfam" id="PF17875">
    <property type="entry name" value="RPA43_OB"/>
    <property type="match status" value="1"/>
</dbReference>
<evidence type="ECO:0000313" key="10">
    <source>
        <dbReference type="EMBL" id="KAK6539545.1"/>
    </source>
</evidence>
<dbReference type="PANTHER" id="PTHR12709">
    <property type="entry name" value="DNA-DIRECTED RNA POLYMERASE II, III"/>
    <property type="match status" value="1"/>
</dbReference>
<dbReference type="Gene3D" id="3.30.1490.120">
    <property type="entry name" value="RNA polymerase Rpb7-like, N-terminal domain"/>
    <property type="match status" value="1"/>
</dbReference>
<evidence type="ECO:0000256" key="7">
    <source>
        <dbReference type="RuleBase" id="RU369086"/>
    </source>
</evidence>
<dbReference type="GO" id="GO:0006361">
    <property type="term" value="P:transcription initiation at RNA polymerase I promoter"/>
    <property type="evidence" value="ECO:0007669"/>
    <property type="project" value="UniProtKB-ARBA"/>
</dbReference>
<dbReference type="InterPro" id="IPR041178">
    <property type="entry name" value="RPA43_OB"/>
</dbReference>
<evidence type="ECO:0000256" key="6">
    <source>
        <dbReference type="ARBA" id="ARBA00023242"/>
    </source>
</evidence>